<feature type="non-terminal residue" evidence="5">
    <location>
        <position position="387"/>
    </location>
</feature>
<keyword evidence="3" id="KW-0328">Glycosyltransferase</keyword>
<keyword evidence="3" id="KW-0520">NAD</keyword>
<dbReference type="EMBL" id="CP111020">
    <property type="protein sequence ID" value="WAR14209.1"/>
    <property type="molecule type" value="Genomic_DNA"/>
</dbReference>
<dbReference type="InterPro" id="IPR051712">
    <property type="entry name" value="ARTD-AVP"/>
</dbReference>
<dbReference type="PANTHER" id="PTHR45740">
    <property type="entry name" value="POLY [ADP-RIBOSE] POLYMERASE"/>
    <property type="match status" value="1"/>
</dbReference>
<dbReference type="PROSITE" id="PS51059">
    <property type="entry name" value="PARP_CATALYTIC"/>
    <property type="match status" value="1"/>
</dbReference>
<evidence type="ECO:0000256" key="2">
    <source>
        <dbReference type="ARBA" id="ARBA00023242"/>
    </source>
</evidence>
<reference evidence="5" key="1">
    <citation type="submission" date="2022-11" db="EMBL/GenBank/DDBJ databases">
        <title>Centuries of genome instability and evolution in soft-shell clam transmissible cancer (bioRxiv).</title>
        <authorList>
            <person name="Hart S.F.M."/>
            <person name="Yonemitsu M.A."/>
            <person name="Giersch R.M."/>
            <person name="Beal B.F."/>
            <person name="Arriagada G."/>
            <person name="Davis B.W."/>
            <person name="Ostrander E.A."/>
            <person name="Goff S.P."/>
            <person name="Metzger M.J."/>
        </authorList>
    </citation>
    <scope>NUCLEOTIDE SEQUENCE</scope>
    <source>
        <strain evidence="5">MELC-2E11</strain>
        <tissue evidence="5">Siphon/mantle</tissue>
    </source>
</reference>
<keyword evidence="2" id="KW-0539">Nucleus</keyword>
<dbReference type="SUPFAM" id="SSF56399">
    <property type="entry name" value="ADP-ribosylation"/>
    <property type="match status" value="1"/>
</dbReference>
<sequence length="387" mass="44924">THPKVDADISIVFRTLNTVQQLRESRCVYGAQCSDIHCELPYQWIYKFDDSPNWETVHPQKNEYIELQYSDPNNDEYVIIIINGVSVQLNFKTMKAQDGDKQLTFLRLSTETSAILDTQPLATSWEWFWKDPMGDWKKYGDCNLIFKTEREVSRRPKFVSNHELESRKKQQEIQKPAEAATSEFVPVAPPHWNLRPTDELLSHCRLVPLEERNPSMKTEYKKIESMFSKTMPKTVTIVSISRVENGDLWHNYLRNKGVDVEERQLFHGTKSDTVEAIYRQGFDFRLSGTASGTAYGKGSYFATTASYSDYYSDVQNGTMPMFIAKVLVGDYTTGHESYTRPPQKDPRDMASPLYDSCVDIVTNPNIFVIFELCQVYPEYLIRYKYNF</sequence>
<dbReference type="PANTHER" id="PTHR45740:SF6">
    <property type="entry name" value="PROTEIN MONO-ADP-RIBOSYLTRANSFERASE PARP12"/>
    <property type="match status" value="1"/>
</dbReference>
<dbReference type="EC" id="2.4.2.-" evidence="3"/>
<dbReference type="Pfam" id="PF00644">
    <property type="entry name" value="PARP"/>
    <property type="match status" value="1"/>
</dbReference>
<dbReference type="Proteomes" id="UP001164746">
    <property type="component" value="Chromosome 9"/>
</dbReference>
<proteinExistence type="predicted"/>
<evidence type="ECO:0000256" key="3">
    <source>
        <dbReference type="RuleBase" id="RU362114"/>
    </source>
</evidence>
<organism evidence="5 6">
    <name type="scientific">Mya arenaria</name>
    <name type="common">Soft-shell clam</name>
    <dbReference type="NCBI Taxonomy" id="6604"/>
    <lineage>
        <taxon>Eukaryota</taxon>
        <taxon>Metazoa</taxon>
        <taxon>Spiralia</taxon>
        <taxon>Lophotrochozoa</taxon>
        <taxon>Mollusca</taxon>
        <taxon>Bivalvia</taxon>
        <taxon>Autobranchia</taxon>
        <taxon>Heteroconchia</taxon>
        <taxon>Euheterodonta</taxon>
        <taxon>Imparidentia</taxon>
        <taxon>Neoheterodontei</taxon>
        <taxon>Myida</taxon>
        <taxon>Myoidea</taxon>
        <taxon>Myidae</taxon>
        <taxon>Mya</taxon>
    </lineage>
</organism>
<name>A0ABY7F0E2_MYAAR</name>
<dbReference type="CDD" id="cd01439">
    <property type="entry name" value="TCCD_inducible_PARP_like"/>
    <property type="match status" value="1"/>
</dbReference>
<feature type="domain" description="PARP catalytic" evidence="4">
    <location>
        <begin position="188"/>
        <end position="387"/>
    </location>
</feature>
<dbReference type="SUPFAM" id="SSF117839">
    <property type="entry name" value="WWE domain"/>
    <property type="match status" value="1"/>
</dbReference>
<keyword evidence="6" id="KW-1185">Reference proteome</keyword>
<protein>
    <recommendedName>
        <fullName evidence="3">Poly [ADP-ribose] polymerase</fullName>
        <shortName evidence="3">PARP</shortName>
        <ecNumber evidence="3">2.4.2.-</ecNumber>
    </recommendedName>
</protein>
<evidence type="ECO:0000313" key="5">
    <source>
        <dbReference type="EMBL" id="WAR14209.1"/>
    </source>
</evidence>
<evidence type="ECO:0000313" key="6">
    <source>
        <dbReference type="Proteomes" id="UP001164746"/>
    </source>
</evidence>
<accession>A0ABY7F0E2</accession>
<dbReference type="InterPro" id="IPR012317">
    <property type="entry name" value="Poly(ADP-ribose)pol_cat_dom"/>
</dbReference>
<evidence type="ECO:0000256" key="1">
    <source>
        <dbReference type="ARBA" id="ARBA00004123"/>
    </source>
</evidence>
<dbReference type="Gene3D" id="3.90.228.10">
    <property type="match status" value="1"/>
</dbReference>
<comment type="subcellular location">
    <subcellularLocation>
        <location evidence="1">Nucleus</location>
    </subcellularLocation>
</comment>
<evidence type="ECO:0000259" key="4">
    <source>
        <dbReference type="PROSITE" id="PS51059"/>
    </source>
</evidence>
<dbReference type="InterPro" id="IPR037197">
    <property type="entry name" value="WWE_dom_sf"/>
</dbReference>
<keyword evidence="3" id="KW-0808">Transferase</keyword>
<gene>
    <name evidence="5" type="ORF">MAR_004314</name>
</gene>